<feature type="coiled-coil region" evidence="18">
    <location>
        <begin position="1854"/>
        <end position="1888"/>
    </location>
</feature>
<dbReference type="GO" id="GO:0009581">
    <property type="term" value="P:detection of external stimulus"/>
    <property type="evidence" value="ECO:0007669"/>
    <property type="project" value="UniProtKB-ARBA"/>
</dbReference>
<evidence type="ECO:0000256" key="11">
    <source>
        <dbReference type="ARBA" id="ARBA00022989"/>
    </source>
</evidence>
<evidence type="ECO:0000256" key="13">
    <source>
        <dbReference type="ARBA" id="ARBA00023136"/>
    </source>
</evidence>
<dbReference type="InterPro" id="IPR050599">
    <property type="entry name" value="VDCC_alpha-1_subunit"/>
</dbReference>
<evidence type="ECO:0000256" key="4">
    <source>
        <dbReference type="ARBA" id="ARBA00022568"/>
    </source>
</evidence>
<dbReference type="InterPro" id="IPR005446">
    <property type="entry name" value="VDCC_L_a1su"/>
</dbReference>
<dbReference type="GO" id="GO:0046872">
    <property type="term" value="F:metal ion binding"/>
    <property type="evidence" value="ECO:0007669"/>
    <property type="project" value="UniProtKB-KW"/>
</dbReference>
<reference evidence="22 23" key="1">
    <citation type="journal article" date="2015" name="Nat. Commun.">
        <title>Outbred genome sequencing and CRISPR/Cas9 gene editing in butterflies.</title>
        <authorList>
            <person name="Li X."/>
            <person name="Fan D."/>
            <person name="Zhang W."/>
            <person name="Liu G."/>
            <person name="Zhang L."/>
            <person name="Zhao L."/>
            <person name="Fang X."/>
            <person name="Chen L."/>
            <person name="Dong Y."/>
            <person name="Chen Y."/>
            <person name="Ding Y."/>
            <person name="Zhao R."/>
            <person name="Feng M."/>
            <person name="Zhu Y."/>
            <person name="Feng Y."/>
            <person name="Jiang X."/>
            <person name="Zhu D."/>
            <person name="Xiang H."/>
            <person name="Feng X."/>
            <person name="Li S."/>
            <person name="Wang J."/>
            <person name="Zhang G."/>
            <person name="Kronforst M.R."/>
            <person name="Wang W."/>
        </authorList>
    </citation>
    <scope>NUCLEOTIDE SEQUENCE [LARGE SCALE GENOMIC DNA]</scope>
    <source>
        <strain evidence="22">Ya'a_city_454_Px</strain>
        <tissue evidence="22">Whole body</tissue>
    </source>
</reference>
<feature type="region of interest" description="Disordered" evidence="19">
    <location>
        <begin position="621"/>
        <end position="740"/>
    </location>
</feature>
<dbReference type="InterPro" id="IPR027359">
    <property type="entry name" value="Volt_channel_dom_sf"/>
</dbReference>
<dbReference type="Proteomes" id="UP000053268">
    <property type="component" value="Unassembled WGS sequence"/>
</dbReference>
<keyword evidence="3" id="KW-0597">Phosphoprotein</keyword>
<feature type="transmembrane region" description="Helical" evidence="20">
    <location>
        <begin position="1329"/>
        <end position="1350"/>
    </location>
</feature>
<feature type="compositionally biased region" description="Basic and acidic residues" evidence="19">
    <location>
        <begin position="621"/>
        <end position="630"/>
    </location>
</feature>
<dbReference type="Gene3D" id="6.10.250.2180">
    <property type="match status" value="1"/>
</dbReference>
<feature type="binding site" evidence="16">
    <location>
        <position position="560"/>
    </location>
    <ligand>
        <name>Ca(2+)</name>
        <dbReference type="ChEBI" id="CHEBI:29108"/>
    </ligand>
</feature>
<dbReference type="InterPro" id="IPR031649">
    <property type="entry name" value="GPHH_dom"/>
</dbReference>
<dbReference type="InterPro" id="IPR005821">
    <property type="entry name" value="Ion_trans_dom"/>
</dbReference>
<dbReference type="Gene3D" id="1.20.120.350">
    <property type="entry name" value="Voltage-gated potassium channels. Chain C"/>
    <property type="match status" value="4"/>
</dbReference>
<dbReference type="PANTHER" id="PTHR45628">
    <property type="entry name" value="VOLTAGE-DEPENDENT CALCIUM CHANNEL TYPE A SUBUNIT ALPHA-1"/>
    <property type="match status" value="1"/>
</dbReference>
<feature type="binding site" evidence="16">
    <location>
        <position position="986"/>
    </location>
    <ligand>
        <name>Ca(2+)</name>
        <dbReference type="ChEBI" id="CHEBI:29108"/>
    </ligand>
</feature>
<dbReference type="PRINTS" id="PR00167">
    <property type="entry name" value="CACHANNEL"/>
</dbReference>
<dbReference type="GO" id="GO:0009582">
    <property type="term" value="P:detection of abiotic stimulus"/>
    <property type="evidence" value="ECO:0007669"/>
    <property type="project" value="UniProtKB-ARBA"/>
</dbReference>
<evidence type="ECO:0000256" key="5">
    <source>
        <dbReference type="ARBA" id="ARBA00022673"/>
    </source>
</evidence>
<keyword evidence="7 16" id="KW-0479">Metal-binding</keyword>
<keyword evidence="9 16" id="KW-0106">Calcium</keyword>
<keyword evidence="12" id="KW-0406">Ion transport</keyword>
<keyword evidence="8" id="KW-0677">Repeat</keyword>
<name>A0A194PP78_PAPXU</name>
<feature type="transmembrane region" description="Helical" evidence="20">
    <location>
        <begin position="129"/>
        <end position="151"/>
    </location>
</feature>
<organism evidence="22 23">
    <name type="scientific">Papilio xuthus</name>
    <name type="common">Asian swallowtail butterfly</name>
    <dbReference type="NCBI Taxonomy" id="66420"/>
    <lineage>
        <taxon>Eukaryota</taxon>
        <taxon>Metazoa</taxon>
        <taxon>Ecdysozoa</taxon>
        <taxon>Arthropoda</taxon>
        <taxon>Hexapoda</taxon>
        <taxon>Insecta</taxon>
        <taxon>Pterygota</taxon>
        <taxon>Neoptera</taxon>
        <taxon>Endopterygota</taxon>
        <taxon>Lepidoptera</taxon>
        <taxon>Glossata</taxon>
        <taxon>Ditrysia</taxon>
        <taxon>Papilionoidea</taxon>
        <taxon>Papilionidae</taxon>
        <taxon>Papilioninae</taxon>
        <taxon>Papilio</taxon>
    </lineage>
</organism>
<keyword evidence="15" id="KW-0407">Ion channel</keyword>
<feature type="transmembrane region" description="Helical" evidence="20">
    <location>
        <begin position="1094"/>
        <end position="1112"/>
    </location>
</feature>
<sequence length="2011" mass="227528">MILTTIFANCIALAVYTPYPSGDSNYTNSVLEKIEYIFLVIFTGECVMKIIAYGFVMHPGSYLRNGWNLLDFTIVVIGMVSTVLSSIFKDAFDVKALRAFRVLRPLRLVSGVPSLQIVLNSILKAMVPLLHIALLVIFVIIIYAIIGLELFSGKMHKSCYNKLTDEIMESPHPCDNDNGFNCSSIGEDMECREGWIGPNFGITNFDNFGLSMLTVFQCITLEGWTDVMYNIQDAMGNSWEWIYFISMVILGAFFVMNLILGVLSGEFSKEREKAKNRGDFQKLREKQQLEEDLKGYLDWITQAEYLEPLADQHDTADQKRDYGMGQTTSENDSTDNLGIEVLTEQKKKMSIGECWKKDFDKVNRRMKRACRRAVKSQTFYWLIIVLVFLNTVVLASEHYHQPAWLDLFQEYGNAFFVALFTLEMLVKMYSLGLQGYFVSLFNRFDCFVVVGSISEMVLTKTEVLPPLGISVLRCVRLLRVFKVTKYLRSLSNLVASLLNSIQSIASLLLLLFLFIMIFALLGMQVFGGKFNYDPVEEKDRHNFDCFWQALLTVFQILTGEDWNAVMYEGIKAYGGVGSVGILACIYFIILFICDILLNVFLAIAVDNLADAESLTNIEKEEGQAADEKEGGSIIAEGGHADTDDEYIHDEDAYTTDNSEREYEETGSEGEQQEEIEGEEDIGPEEEIGEERLEDEQERDDLDMMESHQRNHIEFDDEPRLKRKPTTSSARPRRLSEVDIRDSKKPIPDASSFFIFSKTNRFRVLCYKLSASSTFGNIILVCILFSSAMLAAEDPLDAAQRGFRNWLLSQFDMFFTGIFTLELFLKLVTYGLVLHPGAFLRSAFNVLDMLVVCVSLISMSFKSGSISVVKILRVFRVLRPLRAINRAKGLKHVVQCVIVAIKTIGNILLVTSLLQFMFAVMGVQMFKGKFFRCNDISKMTKEECQGTYLVFENRNYVVRDREWRRNDFHFDNVMKGMLTLFTVSTFEGWPGLLYVSIDSNAEDRGPITNFRPIVAAYYIIYIIIIAFFMVNIFVGFVIVTFQNEGEQEYKNCELDKNQRNCIEFALKAKPIRRYIPKHRIQYKVWWFVTSQPFEYAIFVLIMINTITLAMKYHNQSAEYSKALDLLNMLFTAVFALEFIFKLAAFRFKNYFGDAWNTFDFIIVLGSIIDIVVSQVNELKNQGSGLPRAHVVKESSIPSINFFRLFRVMRLVKLLSRGEGIRTLLWTFIKSFQALPYVALLILMLFFIYAVVGMQVFGKIAIDDDTPITRNNHFQTFPQAILVLFRSATGEAWQDIMMGVSPEPEVKCDKNYEDEGEEGGGTCGSVLAFPYFISFYVLCSFLIINLFVAVIMDNFDYLTRDWSILGPHHLDEFIRLWSEYDPDAKGRIKHLDVVTLLRKISPPLGFGKLCPHRVACKRLVSMNMPLNSDGTVLFNATLFAVVRTSLKIKTDGNIDDCNTELRAVIKKIWKRTSPKLLDQVVPPPGDPNEITVGKFYATFLIQDYFRRFKKRKEQEMRQSDEQNHQMTLQAGLRTLHEAGPELKRAISGNLDDITADTDVPMHRRNHSLFGGVWSSIRRHGPNKHFNRHRKPGEGTTEAVGNHLSSMMQKEYGVGPLPLAPNLANGQPKEQIPLRPLILNGESEKIYQVLDNQKSNYPEMLGQIGLAFGCVNYLSTPDTSSKPNVVSRQKIHPEDSSSKEMLAIPKKASPEDKSPSPMAEAIQPKISPLLASECTPTTEAQTMTLYGYNAAAKLPFAFSHARERARERRSVRVRPAGRMVRSASSGAATHAPARKVDQPRSPGGDNCVRGVVSLPGSPRGNSASVPVVGSAESLVTRVLAEQGLAAYCDPEFVRNTSREMQEALEMTQEQMDRAAHQLMIQERNLKQAHNQQAQVVNTWAVIGRHHSSPVPPLPSAGCDAARLQAVIAPAAQSTGECAARCDVTQDGGDHTYVKYLAHEDAAMWRMKSTTIAIAKSFDQHLKKLLLNSWIKGPIQKAVILETARIVRRFLSLQP</sequence>
<evidence type="ECO:0000256" key="10">
    <source>
        <dbReference type="ARBA" id="ARBA00022882"/>
    </source>
</evidence>
<evidence type="ECO:0000256" key="7">
    <source>
        <dbReference type="ARBA" id="ARBA00022723"/>
    </source>
</evidence>
<comment type="subcellular location">
    <subcellularLocation>
        <location evidence="1 17">Membrane</location>
        <topology evidence="1 17">Multi-pass membrane protein</topology>
    </subcellularLocation>
</comment>
<evidence type="ECO:0000256" key="14">
    <source>
        <dbReference type="ARBA" id="ARBA00023157"/>
    </source>
</evidence>
<feature type="transmembrane region" description="Helical" evidence="20">
    <location>
        <begin position="408"/>
        <end position="426"/>
    </location>
</feature>
<dbReference type="SMART" id="SM01062">
    <property type="entry name" value="Ca_chan_IQ"/>
    <property type="match status" value="1"/>
</dbReference>
<feature type="transmembrane region" description="Helical" evidence="20">
    <location>
        <begin position="241"/>
        <end position="263"/>
    </location>
</feature>
<feature type="transmembrane region" description="Helical" evidence="20">
    <location>
        <begin position="507"/>
        <end position="526"/>
    </location>
</feature>
<gene>
    <name evidence="22" type="ORF">RR46_12245</name>
</gene>
<dbReference type="EMBL" id="KQ459597">
    <property type="protein sequence ID" value="KPI95241.1"/>
    <property type="molecule type" value="Genomic_DNA"/>
</dbReference>
<dbReference type="FunFam" id="1.10.238.10:FF:000063">
    <property type="entry name" value="Voltage-dependent N-type calcium channel subunit alpha"/>
    <property type="match status" value="1"/>
</dbReference>
<dbReference type="FunFam" id="1.20.120.350:FF:000001">
    <property type="entry name" value="Voltage-dependent L-type calcium channel subunit alpha"/>
    <property type="match status" value="1"/>
</dbReference>
<dbReference type="FunFam" id="1.10.287.70:FF:000009">
    <property type="entry name" value="Voltage-dependent L-type calcium channel subunit alpha"/>
    <property type="match status" value="1"/>
</dbReference>
<dbReference type="FunFam" id="1.20.120.350:FF:000006">
    <property type="entry name" value="Voltage-dependent L-type calcium channel subunit alpha"/>
    <property type="match status" value="1"/>
</dbReference>
<feature type="transmembrane region" description="Helical" evidence="20">
    <location>
        <begin position="1232"/>
        <end position="1255"/>
    </location>
</feature>
<keyword evidence="4 17" id="KW-0109">Calcium transport</keyword>
<feature type="transmembrane region" description="Helical" evidence="20">
    <location>
        <begin position="68"/>
        <end position="88"/>
    </location>
</feature>
<dbReference type="InterPro" id="IPR002077">
    <property type="entry name" value="VDCCAlpha1"/>
</dbReference>
<feature type="transmembrane region" description="Helical" evidence="20">
    <location>
        <begin position="36"/>
        <end position="56"/>
    </location>
</feature>
<evidence type="ECO:0000256" key="8">
    <source>
        <dbReference type="ARBA" id="ARBA00022737"/>
    </source>
</evidence>
<dbReference type="Gene3D" id="1.10.287.70">
    <property type="match status" value="4"/>
</dbReference>
<keyword evidence="18" id="KW-0175">Coiled coil</keyword>
<dbReference type="GO" id="GO:0016323">
    <property type="term" value="C:basolateral plasma membrane"/>
    <property type="evidence" value="ECO:0007669"/>
    <property type="project" value="UniProtKB-ARBA"/>
</dbReference>
<dbReference type="GO" id="GO:0008331">
    <property type="term" value="F:high voltage-gated calcium channel activity"/>
    <property type="evidence" value="ECO:0007669"/>
    <property type="project" value="TreeGrafter"/>
</dbReference>
<dbReference type="FunFam" id="1.10.287.70:FF:000107">
    <property type="entry name" value="Voltage-dependent L-type calcium channel subunit alpha"/>
    <property type="match status" value="1"/>
</dbReference>
<keyword evidence="10 17" id="KW-0851">Voltage-gated channel</keyword>
<feature type="compositionally biased region" description="Acidic residues" evidence="19">
    <location>
        <begin position="661"/>
        <end position="703"/>
    </location>
</feature>
<evidence type="ECO:0000256" key="2">
    <source>
        <dbReference type="ARBA" id="ARBA00022448"/>
    </source>
</evidence>
<feature type="binding site" evidence="16">
    <location>
        <position position="222"/>
    </location>
    <ligand>
        <name>Ca(2+)</name>
        <dbReference type="ChEBI" id="CHEBI:29108"/>
    </ligand>
</feature>
<dbReference type="Pfam" id="PF08763">
    <property type="entry name" value="Ca_chan_IQ"/>
    <property type="match status" value="1"/>
</dbReference>
<dbReference type="GO" id="GO:0019722">
    <property type="term" value="P:calcium-mediated signaling"/>
    <property type="evidence" value="ECO:0007669"/>
    <property type="project" value="UniProtKB-ARBA"/>
</dbReference>
<keyword evidence="11 20" id="KW-1133">Transmembrane helix</keyword>
<evidence type="ECO:0000256" key="19">
    <source>
        <dbReference type="SAM" id="MobiDB-lite"/>
    </source>
</evidence>
<dbReference type="FunFam" id="1.10.287.70:FF:000007">
    <property type="entry name" value="Voltage-dependent L-type calcium channel subunit alpha"/>
    <property type="match status" value="1"/>
</dbReference>
<feature type="transmembrane region" description="Helical" evidence="20">
    <location>
        <begin position="579"/>
        <end position="605"/>
    </location>
</feature>
<dbReference type="PRINTS" id="PR01630">
    <property type="entry name" value="LVDCCALPHA1"/>
</dbReference>
<dbReference type="FunFam" id="1.20.120.350:FF:000064">
    <property type="entry name" value="Voltage-dependent L-type calcium channel subunit alpha"/>
    <property type="match status" value="1"/>
</dbReference>
<evidence type="ECO:0000256" key="1">
    <source>
        <dbReference type="ARBA" id="ARBA00004141"/>
    </source>
</evidence>
<keyword evidence="6 20" id="KW-0812">Transmembrane</keyword>
<dbReference type="Pfam" id="PF16905">
    <property type="entry name" value="GPHH"/>
    <property type="match status" value="1"/>
</dbReference>
<evidence type="ECO:0000313" key="23">
    <source>
        <dbReference type="Proteomes" id="UP000053268"/>
    </source>
</evidence>
<evidence type="ECO:0000256" key="9">
    <source>
        <dbReference type="ARBA" id="ARBA00022837"/>
    </source>
</evidence>
<keyword evidence="2" id="KW-0813">Transport</keyword>
<evidence type="ECO:0000256" key="17">
    <source>
        <dbReference type="RuleBase" id="RU003808"/>
    </source>
</evidence>
<evidence type="ECO:0000256" key="12">
    <source>
        <dbReference type="ARBA" id="ARBA00023065"/>
    </source>
</evidence>
<proteinExistence type="inferred from homology"/>
<keyword evidence="23" id="KW-1185">Reference proteome</keyword>
<dbReference type="GO" id="GO:0050906">
    <property type="term" value="P:detection of stimulus involved in sensory perception"/>
    <property type="evidence" value="ECO:0007669"/>
    <property type="project" value="UniProtKB-ARBA"/>
</dbReference>
<evidence type="ECO:0000256" key="16">
    <source>
        <dbReference type="PIRSR" id="PIRSR602077-1"/>
    </source>
</evidence>
<protein>
    <recommendedName>
        <fullName evidence="17">Voltage-dependent L-type calcium channel subunit alpha</fullName>
    </recommendedName>
</protein>
<feature type="region of interest" description="Disordered" evidence="19">
    <location>
        <begin position="1774"/>
        <end position="1802"/>
    </location>
</feature>
<dbReference type="Gene3D" id="6.10.250.2500">
    <property type="match status" value="1"/>
</dbReference>
<feature type="transmembrane region" description="Helical" evidence="20">
    <location>
        <begin position="773"/>
        <end position="791"/>
    </location>
</feature>
<dbReference type="GO" id="GO:0016322">
    <property type="term" value="P:neuron remodeling"/>
    <property type="evidence" value="ECO:0007669"/>
    <property type="project" value="UniProtKB-ARBA"/>
</dbReference>
<comment type="function">
    <text evidence="17">Voltage-sensitive calcium channels (VSCC) mediate the entry of calcium ions into excitable cells and are also involved in a variety of calcium-dependent processes, including muscle contraction, hormone or neurotransmitter release, gene expression, cell motility, cell division and cell death.</text>
</comment>
<evidence type="ECO:0000256" key="20">
    <source>
        <dbReference type="SAM" id="Phobius"/>
    </source>
</evidence>
<feature type="transmembrane region" description="Helical" evidence="20">
    <location>
        <begin position="812"/>
        <end position="833"/>
    </location>
</feature>
<dbReference type="Pfam" id="PF00520">
    <property type="entry name" value="Ion_trans"/>
    <property type="match status" value="4"/>
</dbReference>
<feature type="compositionally biased region" description="Basic and acidic residues" evidence="19">
    <location>
        <begin position="704"/>
        <end position="719"/>
    </location>
</feature>
<dbReference type="InterPro" id="IPR014873">
    <property type="entry name" value="VDCC_a1su_IQ"/>
</dbReference>
<feature type="region of interest" description="Disordered" evidence="19">
    <location>
        <begin position="1676"/>
        <end position="1716"/>
    </location>
</feature>
<dbReference type="GO" id="GO:0005891">
    <property type="term" value="C:voltage-gated calcium channel complex"/>
    <property type="evidence" value="ECO:0007669"/>
    <property type="project" value="InterPro"/>
</dbReference>
<evidence type="ECO:0000256" key="18">
    <source>
        <dbReference type="SAM" id="Coils"/>
    </source>
</evidence>
<keyword evidence="13 20" id="KW-0472">Membrane</keyword>
<feature type="transmembrane region" description="Helical" evidence="20">
    <location>
        <begin position="378"/>
        <end position="396"/>
    </location>
</feature>
<feature type="transmembrane region" description="Helical" evidence="20">
    <location>
        <begin position="976"/>
        <end position="996"/>
    </location>
</feature>
<dbReference type="STRING" id="66420.A0A194PP78"/>
<comment type="similarity">
    <text evidence="17">Belongs to the calcium channel alpha-1 subunit (TC 1.A.1.11) family.</text>
</comment>
<accession>A0A194PP78</accession>
<dbReference type="GO" id="GO:0042045">
    <property type="term" value="P:epithelial fluid transport"/>
    <property type="evidence" value="ECO:0007669"/>
    <property type="project" value="UniProtKB-ARBA"/>
</dbReference>
<evidence type="ECO:0000259" key="21">
    <source>
        <dbReference type="SMART" id="SM01062"/>
    </source>
</evidence>
<feature type="domain" description="Voltage-dependent calcium channel alpha-1 subunit IQ" evidence="21">
    <location>
        <begin position="1485"/>
        <end position="1519"/>
    </location>
</feature>
<feature type="transmembrane region" description="Helical" evidence="20">
    <location>
        <begin position="1124"/>
        <end position="1144"/>
    </location>
</feature>
<dbReference type="SUPFAM" id="SSF81324">
    <property type="entry name" value="Voltage-gated potassium channels"/>
    <property type="match status" value="4"/>
</dbReference>
<feature type="transmembrane region" description="Helical" evidence="20">
    <location>
        <begin position="1017"/>
        <end position="1040"/>
    </location>
</feature>
<keyword evidence="14" id="KW-1015">Disulfide bond</keyword>
<keyword evidence="5 17" id="KW-0107">Calcium channel</keyword>
<evidence type="ECO:0000256" key="6">
    <source>
        <dbReference type="ARBA" id="ARBA00022692"/>
    </source>
</evidence>
<dbReference type="GO" id="GO:0098703">
    <property type="term" value="P:calcium ion import across plasma membrane"/>
    <property type="evidence" value="ECO:0007669"/>
    <property type="project" value="TreeGrafter"/>
</dbReference>
<evidence type="ECO:0000256" key="3">
    <source>
        <dbReference type="ARBA" id="ARBA00022553"/>
    </source>
</evidence>
<feature type="transmembrane region" description="Helical" evidence="20">
    <location>
        <begin position="892"/>
        <end position="917"/>
    </location>
</feature>
<dbReference type="FunFam" id="1.20.120.350:FF:000095">
    <property type="entry name" value="Voltage-gated Ca2+ channel, alpha subunit"/>
    <property type="match status" value="1"/>
</dbReference>
<evidence type="ECO:0000256" key="15">
    <source>
        <dbReference type="ARBA" id="ARBA00023303"/>
    </source>
</evidence>
<dbReference type="PANTHER" id="PTHR45628:SF1">
    <property type="entry name" value="VOLTAGE-DEPENDENT CALCIUM CHANNEL TYPE D SUBUNIT ALPHA-1"/>
    <property type="match status" value="1"/>
</dbReference>
<evidence type="ECO:0000313" key="22">
    <source>
        <dbReference type="EMBL" id="KPI95241.1"/>
    </source>
</evidence>
<dbReference type="GO" id="GO:0016324">
    <property type="term" value="C:apical plasma membrane"/>
    <property type="evidence" value="ECO:0007669"/>
    <property type="project" value="UniProtKB-ARBA"/>
</dbReference>